<comment type="caution">
    <text evidence="1">The sequence shown here is derived from an EMBL/GenBank/DDBJ whole genome shotgun (WGS) entry which is preliminary data.</text>
</comment>
<gene>
    <name evidence="1" type="ORF">QBC36DRAFT_312238</name>
</gene>
<name>A0AAN6W7Z2_9PEZI</name>
<dbReference type="AlphaFoldDB" id="A0AAN6W7Z2"/>
<evidence type="ECO:0000313" key="1">
    <source>
        <dbReference type="EMBL" id="KAK4175217.1"/>
    </source>
</evidence>
<proteinExistence type="predicted"/>
<evidence type="ECO:0000313" key="2">
    <source>
        <dbReference type="Proteomes" id="UP001302321"/>
    </source>
</evidence>
<accession>A0AAN6W7Z2</accession>
<organism evidence="1 2">
    <name type="scientific">Triangularia setosa</name>
    <dbReference type="NCBI Taxonomy" id="2587417"/>
    <lineage>
        <taxon>Eukaryota</taxon>
        <taxon>Fungi</taxon>
        <taxon>Dikarya</taxon>
        <taxon>Ascomycota</taxon>
        <taxon>Pezizomycotina</taxon>
        <taxon>Sordariomycetes</taxon>
        <taxon>Sordariomycetidae</taxon>
        <taxon>Sordariales</taxon>
        <taxon>Podosporaceae</taxon>
        <taxon>Triangularia</taxon>
    </lineage>
</organism>
<protein>
    <submittedName>
        <fullName evidence="1">Uncharacterized protein</fullName>
    </submittedName>
</protein>
<reference evidence="1" key="1">
    <citation type="journal article" date="2023" name="Mol. Phylogenet. Evol.">
        <title>Genome-scale phylogeny and comparative genomics of the fungal order Sordariales.</title>
        <authorList>
            <person name="Hensen N."/>
            <person name="Bonometti L."/>
            <person name="Westerberg I."/>
            <person name="Brannstrom I.O."/>
            <person name="Guillou S."/>
            <person name="Cros-Aarteil S."/>
            <person name="Calhoun S."/>
            <person name="Haridas S."/>
            <person name="Kuo A."/>
            <person name="Mondo S."/>
            <person name="Pangilinan J."/>
            <person name="Riley R."/>
            <person name="LaButti K."/>
            <person name="Andreopoulos B."/>
            <person name="Lipzen A."/>
            <person name="Chen C."/>
            <person name="Yan M."/>
            <person name="Daum C."/>
            <person name="Ng V."/>
            <person name="Clum A."/>
            <person name="Steindorff A."/>
            <person name="Ohm R.A."/>
            <person name="Martin F."/>
            <person name="Silar P."/>
            <person name="Natvig D.O."/>
            <person name="Lalanne C."/>
            <person name="Gautier V."/>
            <person name="Ament-Velasquez S.L."/>
            <person name="Kruys A."/>
            <person name="Hutchinson M.I."/>
            <person name="Powell A.J."/>
            <person name="Barry K."/>
            <person name="Miller A.N."/>
            <person name="Grigoriev I.V."/>
            <person name="Debuchy R."/>
            <person name="Gladieux P."/>
            <person name="Hiltunen Thoren M."/>
            <person name="Johannesson H."/>
        </authorList>
    </citation>
    <scope>NUCLEOTIDE SEQUENCE</scope>
    <source>
        <strain evidence="1">CBS 892.96</strain>
    </source>
</reference>
<reference evidence="1" key="2">
    <citation type="submission" date="2023-05" db="EMBL/GenBank/DDBJ databases">
        <authorList>
            <consortium name="Lawrence Berkeley National Laboratory"/>
            <person name="Steindorff A."/>
            <person name="Hensen N."/>
            <person name="Bonometti L."/>
            <person name="Westerberg I."/>
            <person name="Brannstrom I.O."/>
            <person name="Guillou S."/>
            <person name="Cros-Aarteil S."/>
            <person name="Calhoun S."/>
            <person name="Haridas S."/>
            <person name="Kuo A."/>
            <person name="Mondo S."/>
            <person name="Pangilinan J."/>
            <person name="Riley R."/>
            <person name="Labutti K."/>
            <person name="Andreopoulos B."/>
            <person name="Lipzen A."/>
            <person name="Chen C."/>
            <person name="Yanf M."/>
            <person name="Daum C."/>
            <person name="Ng V."/>
            <person name="Clum A."/>
            <person name="Ohm R."/>
            <person name="Martin F."/>
            <person name="Silar P."/>
            <person name="Natvig D."/>
            <person name="Lalanne C."/>
            <person name="Gautier V."/>
            <person name="Ament-Velasquez S.L."/>
            <person name="Kruys A."/>
            <person name="Hutchinson M.I."/>
            <person name="Powell A.J."/>
            <person name="Barry K."/>
            <person name="Miller A.N."/>
            <person name="Grigoriev I.V."/>
            <person name="Debuchy R."/>
            <person name="Gladieux P."/>
            <person name="Thoren M.H."/>
            <person name="Johannesson H."/>
        </authorList>
    </citation>
    <scope>NUCLEOTIDE SEQUENCE</scope>
    <source>
        <strain evidence="1">CBS 892.96</strain>
    </source>
</reference>
<dbReference type="Proteomes" id="UP001302321">
    <property type="component" value="Unassembled WGS sequence"/>
</dbReference>
<sequence length="253" mass="28363">MCLNGYCSLLSSSQLKSITKAIITHHSTSAIMSTAQIRRWGPIAEMINAFVENWCGCNPPSDQTFGDQCHKCNRFKAEAIGINGLAYQYTWSKATQTYAWVPYKLQWLIDTERVHVHEHEERLPHDDEIYDAIYQASLRAALENPCGQPRVFLSVGFSWPFPPAQAARDAVASAADGTIPAAQAPWPSTAAQHAEDLAERHTHIHKLCLCDMPGGNCGRNHEPCEMVEYEQSSIKFCSVCQKRPPCRDRDRSN</sequence>
<keyword evidence="2" id="KW-1185">Reference proteome</keyword>
<dbReference type="EMBL" id="MU866244">
    <property type="protein sequence ID" value="KAK4175217.1"/>
    <property type="molecule type" value="Genomic_DNA"/>
</dbReference>